<dbReference type="EMBL" id="JAVREJ010000018">
    <property type="protein sequence ID" value="MDT0352363.1"/>
    <property type="molecule type" value="Genomic_DNA"/>
</dbReference>
<dbReference type="Proteomes" id="UP001183202">
    <property type="component" value="Unassembled WGS sequence"/>
</dbReference>
<organism evidence="2 3">
    <name type="scientific">Pseudonocardia charpentierae</name>
    <dbReference type="NCBI Taxonomy" id="3075545"/>
    <lineage>
        <taxon>Bacteria</taxon>
        <taxon>Bacillati</taxon>
        <taxon>Actinomycetota</taxon>
        <taxon>Actinomycetes</taxon>
        <taxon>Pseudonocardiales</taxon>
        <taxon>Pseudonocardiaceae</taxon>
        <taxon>Pseudonocardia</taxon>
    </lineage>
</organism>
<comment type="caution">
    <text evidence="2">The sequence shown here is derived from an EMBL/GenBank/DDBJ whole genome shotgun (WGS) entry which is preliminary data.</text>
</comment>
<gene>
    <name evidence="2" type="ORF">RM445_22820</name>
</gene>
<feature type="region of interest" description="Disordered" evidence="1">
    <location>
        <begin position="1"/>
        <end position="41"/>
    </location>
</feature>
<evidence type="ECO:0000256" key="1">
    <source>
        <dbReference type="SAM" id="MobiDB-lite"/>
    </source>
</evidence>
<evidence type="ECO:0000313" key="2">
    <source>
        <dbReference type="EMBL" id="MDT0352363.1"/>
    </source>
</evidence>
<reference evidence="3" key="1">
    <citation type="submission" date="2023-07" db="EMBL/GenBank/DDBJ databases">
        <title>30 novel species of actinomycetes from the DSMZ collection.</title>
        <authorList>
            <person name="Nouioui I."/>
        </authorList>
    </citation>
    <scope>NUCLEOTIDE SEQUENCE [LARGE SCALE GENOMIC DNA]</scope>
    <source>
        <strain evidence="3">DSM 45834</strain>
    </source>
</reference>
<proteinExistence type="predicted"/>
<protein>
    <submittedName>
        <fullName evidence="2">Uncharacterized protein</fullName>
    </submittedName>
</protein>
<keyword evidence="3" id="KW-1185">Reference proteome</keyword>
<accession>A0ABU2NFW9</accession>
<name>A0ABU2NFW9_9PSEU</name>
<sequence length="41" mass="4242">MTRAVGRQPFQDDLDVQAEVSGDLARPRGAAQTLGELGGAS</sequence>
<evidence type="ECO:0000313" key="3">
    <source>
        <dbReference type="Proteomes" id="UP001183202"/>
    </source>
</evidence>